<dbReference type="GO" id="GO:0004519">
    <property type="term" value="F:endonuclease activity"/>
    <property type="evidence" value="ECO:0007669"/>
    <property type="project" value="UniProtKB-KW"/>
</dbReference>
<dbReference type="SMART" id="SM00507">
    <property type="entry name" value="HNHc"/>
    <property type="match status" value="1"/>
</dbReference>
<dbReference type="PANTHER" id="PTHR33877:SF2">
    <property type="entry name" value="OS07G0170200 PROTEIN"/>
    <property type="match status" value="1"/>
</dbReference>
<evidence type="ECO:0000259" key="1">
    <source>
        <dbReference type="SMART" id="SM00507"/>
    </source>
</evidence>
<keyword evidence="2" id="KW-0255">Endonuclease</keyword>
<dbReference type="Pfam" id="PF14279">
    <property type="entry name" value="HNH_5"/>
    <property type="match status" value="1"/>
</dbReference>
<dbReference type="STRING" id="497965.Cyan7822_3815"/>
<dbReference type="InterPro" id="IPR029471">
    <property type="entry name" value="HNH_5"/>
</dbReference>
<dbReference type="eggNOG" id="COG1403">
    <property type="taxonomic scope" value="Bacteria"/>
</dbReference>
<protein>
    <submittedName>
        <fullName evidence="2">HNH endonuclease</fullName>
    </submittedName>
</protein>
<dbReference type="EMBL" id="CP002198">
    <property type="protein sequence ID" value="ADN15748.1"/>
    <property type="molecule type" value="Genomic_DNA"/>
</dbReference>
<keyword evidence="3" id="KW-1185">Reference proteome</keyword>
<accession>E0UJ45</accession>
<dbReference type="HOGENOM" id="CLU_108879_10_0_3"/>
<dbReference type="KEGG" id="cyj:Cyan7822_3815"/>
<keyword evidence="2" id="KW-0540">Nuclease</keyword>
<dbReference type="Gene3D" id="1.10.30.50">
    <property type="match status" value="1"/>
</dbReference>
<dbReference type="InterPro" id="IPR003615">
    <property type="entry name" value="HNH_nuc"/>
</dbReference>
<proteinExistence type="predicted"/>
<evidence type="ECO:0000313" key="2">
    <source>
        <dbReference type="EMBL" id="ADN15748.1"/>
    </source>
</evidence>
<feature type="domain" description="HNH nuclease" evidence="1">
    <location>
        <begin position="12"/>
        <end position="65"/>
    </location>
</feature>
<evidence type="ECO:0000313" key="3">
    <source>
        <dbReference type="Proteomes" id="UP000008206"/>
    </source>
</evidence>
<dbReference type="RefSeq" id="WP_013323816.1">
    <property type="nucleotide sequence ID" value="NC_014501.1"/>
</dbReference>
<dbReference type="CDD" id="cd00085">
    <property type="entry name" value="HNHc"/>
    <property type="match status" value="1"/>
</dbReference>
<dbReference type="Proteomes" id="UP000008206">
    <property type="component" value="Chromosome"/>
</dbReference>
<sequence length="80" mass="9289">MTKTPRIPIPPEVRKYVYQRDNYQCRSCGKTATETSLNIDHIIPLAKGGSNDISNLQTLCQTCNQRKKHDLDPRFKRHFT</sequence>
<dbReference type="InterPro" id="IPR052892">
    <property type="entry name" value="NA-targeting_endonuclease"/>
</dbReference>
<dbReference type="OrthoDB" id="9802901at2"/>
<keyword evidence="2" id="KW-0378">Hydrolase</keyword>
<reference evidence="3" key="1">
    <citation type="journal article" date="2011" name="MBio">
        <title>Novel metabolic attributes of the genus Cyanothece, comprising a group of unicellular nitrogen-fixing Cyanobacteria.</title>
        <authorList>
            <person name="Bandyopadhyay A."/>
            <person name="Elvitigala T."/>
            <person name="Welsh E."/>
            <person name="Stockel J."/>
            <person name="Liberton M."/>
            <person name="Min H."/>
            <person name="Sherman L.A."/>
            <person name="Pakrasi H.B."/>
        </authorList>
    </citation>
    <scope>NUCLEOTIDE SEQUENCE [LARGE SCALE GENOMIC DNA]</scope>
    <source>
        <strain evidence="3">PCC 7822</strain>
    </source>
</reference>
<name>E0UJ45_GLOV7</name>
<organism evidence="2 3">
    <name type="scientific">Gloeothece verrucosa (strain PCC 7822)</name>
    <name type="common">Cyanothece sp. (strain PCC 7822)</name>
    <dbReference type="NCBI Taxonomy" id="497965"/>
    <lineage>
        <taxon>Bacteria</taxon>
        <taxon>Bacillati</taxon>
        <taxon>Cyanobacteriota</taxon>
        <taxon>Cyanophyceae</taxon>
        <taxon>Oscillatoriophycideae</taxon>
        <taxon>Chroococcales</taxon>
        <taxon>Aphanothecaceae</taxon>
        <taxon>Gloeothece</taxon>
        <taxon>Gloeothece verrucosa</taxon>
    </lineage>
</organism>
<gene>
    <name evidence="2" type="ordered locus">Cyan7822_3815</name>
</gene>
<dbReference type="PANTHER" id="PTHR33877">
    <property type="entry name" value="SLL1193 PROTEIN"/>
    <property type="match status" value="1"/>
</dbReference>
<dbReference type="AlphaFoldDB" id="E0UJ45"/>